<evidence type="ECO:0000313" key="13">
    <source>
        <dbReference type="Proteomes" id="UP000192418"/>
    </source>
</evidence>
<dbReference type="Proteomes" id="UP000192418">
    <property type="component" value="Unassembled WGS sequence"/>
</dbReference>
<dbReference type="GO" id="GO:0006529">
    <property type="term" value="P:asparagine biosynthetic process"/>
    <property type="evidence" value="ECO:0007669"/>
    <property type="project" value="UniProtKB-KW"/>
</dbReference>
<organism evidence="12 13">
    <name type="scientific">Desulfocicer vacuolatum DSM 3385</name>
    <dbReference type="NCBI Taxonomy" id="1121400"/>
    <lineage>
        <taxon>Bacteria</taxon>
        <taxon>Pseudomonadati</taxon>
        <taxon>Thermodesulfobacteriota</taxon>
        <taxon>Desulfobacteria</taxon>
        <taxon>Desulfobacterales</taxon>
        <taxon>Desulfobacteraceae</taxon>
        <taxon>Desulfocicer</taxon>
    </lineage>
</organism>
<evidence type="ECO:0000256" key="9">
    <source>
        <dbReference type="PIRSR" id="PIRSR001589-2"/>
    </source>
</evidence>
<dbReference type="RefSeq" id="WP_084070043.1">
    <property type="nucleotide sequence ID" value="NZ_FWXY01000015.1"/>
</dbReference>
<keyword evidence="6 8" id="KW-0315">Glutamine amidotransferase</keyword>
<dbReference type="CDD" id="cd01991">
    <property type="entry name" value="Asn_synthase_B_C"/>
    <property type="match status" value="1"/>
</dbReference>
<name>A0A1W2D4X5_9BACT</name>
<keyword evidence="4 9" id="KW-0547">Nucleotide-binding</keyword>
<dbReference type="PANTHER" id="PTHR43284">
    <property type="entry name" value="ASPARAGINE SYNTHETASE (GLUTAMINE-HYDROLYZING)"/>
    <property type="match status" value="1"/>
</dbReference>
<evidence type="ECO:0000256" key="8">
    <source>
        <dbReference type="PIRSR" id="PIRSR001589-1"/>
    </source>
</evidence>
<dbReference type="Pfam" id="PF00733">
    <property type="entry name" value="Asn_synthase"/>
    <property type="match status" value="1"/>
</dbReference>
<dbReference type="Gene3D" id="3.60.20.10">
    <property type="entry name" value="Glutamine Phosphoribosylpyrophosphate, subunit 1, domain 1"/>
    <property type="match status" value="1"/>
</dbReference>
<dbReference type="InterPro" id="IPR014729">
    <property type="entry name" value="Rossmann-like_a/b/a_fold"/>
</dbReference>
<dbReference type="InterPro" id="IPR001962">
    <property type="entry name" value="Asn_synthase"/>
</dbReference>
<feature type="binding site" evidence="9">
    <location>
        <position position="289"/>
    </location>
    <ligand>
        <name>ATP</name>
        <dbReference type="ChEBI" id="CHEBI:30616"/>
    </ligand>
</feature>
<keyword evidence="5 9" id="KW-0067">ATP-binding</keyword>
<feature type="domain" description="Glutamine amidotransferase type-2" evidence="11">
    <location>
        <begin position="2"/>
        <end position="212"/>
    </location>
</feature>
<feature type="active site" description="For GATase activity" evidence="8">
    <location>
        <position position="2"/>
    </location>
</feature>
<sequence length="645" mass="74286">MCGIAGIVNFKNFEDKEPTLHRMAGYLRHRGPDAAGFYSQGPVGLAHTRLSIIDLTSGNQPIHNEDQSIWVIFNGEIFNYPELKCKLQSRGHQFYTQTDTEILVHMYEEYNTKMFSYLNGQFALALWDIKTQTLLLGRDRMGIRPLFYFHAHNRLVFASEIKAIFADQTIPRKLDTQNLSDLFTCWSTMAHGTSFQNIFQLEPGHYALFSKQGMSLNQYWELPFGKTSFRKESVDELAYELNHLIMDAARIRLRADVSVGAYLSGGLDSTYTSALVKNNFNNKLCSFSVGFTNKNFDESPYQNRAVEHLGTNHKTINCSHDDIGNVFPKVIWHTETPILRTAPAPLLILSNLVKKNNFKVVLTGEGADEIFAGYNIFKADKVRRFWAKFPDSRLRPRLLEKLYPYVFSQKNSKSIKFLEEFFKKGLEDINSPVYSHIQRWESNSHLKIFFSENLKQQSQGIEDFVKRYCTTLPDDYMDWDPLSRAQYCEIKIFLSNYLLSSQGDRMSMANSIEGRYPFLDHRVVEFAASLPPMFRMNGITEKYILKHSARGMVLDELIERPKQPYRAPMTQAFLGNTTHEYVHDLLSETAIKNAGYFDHKKTNRLVKKCQKQGGTLLSERENMALIGILSTQLLDFQFINNFPAA</sequence>
<keyword evidence="8" id="KW-0028">Amino-acid biosynthesis</keyword>
<evidence type="ECO:0000256" key="2">
    <source>
        <dbReference type="ARBA" id="ARBA00005752"/>
    </source>
</evidence>
<dbReference type="EMBL" id="FWXY01000015">
    <property type="protein sequence ID" value="SMC92509.1"/>
    <property type="molecule type" value="Genomic_DNA"/>
</dbReference>
<evidence type="ECO:0000313" key="12">
    <source>
        <dbReference type="EMBL" id="SMC92509.1"/>
    </source>
</evidence>
<keyword evidence="13" id="KW-1185">Reference proteome</keyword>
<keyword evidence="8" id="KW-0061">Asparagine biosynthesis</keyword>
<dbReference type="PANTHER" id="PTHR43284:SF1">
    <property type="entry name" value="ASPARAGINE SYNTHETASE"/>
    <property type="match status" value="1"/>
</dbReference>
<dbReference type="SUPFAM" id="SSF56235">
    <property type="entry name" value="N-terminal nucleophile aminohydrolases (Ntn hydrolases)"/>
    <property type="match status" value="1"/>
</dbReference>
<evidence type="ECO:0000256" key="7">
    <source>
        <dbReference type="ARBA" id="ARBA00048741"/>
    </source>
</evidence>
<feature type="binding site" evidence="9">
    <location>
        <position position="99"/>
    </location>
    <ligand>
        <name>L-glutamine</name>
        <dbReference type="ChEBI" id="CHEBI:58359"/>
    </ligand>
</feature>
<reference evidence="12 13" key="1">
    <citation type="submission" date="2017-04" db="EMBL/GenBank/DDBJ databases">
        <authorList>
            <person name="Afonso C.L."/>
            <person name="Miller P.J."/>
            <person name="Scott M.A."/>
            <person name="Spackman E."/>
            <person name="Goraichik I."/>
            <person name="Dimitrov K.M."/>
            <person name="Suarez D.L."/>
            <person name="Swayne D.E."/>
        </authorList>
    </citation>
    <scope>NUCLEOTIDE SEQUENCE [LARGE SCALE GENOMIC DNA]</scope>
    <source>
        <strain evidence="12 13">DSM 3385</strain>
    </source>
</reference>
<dbReference type="PIRSF" id="PIRSF001589">
    <property type="entry name" value="Asn_synthetase_glu-h"/>
    <property type="match status" value="1"/>
</dbReference>
<dbReference type="GO" id="GO:0005524">
    <property type="term" value="F:ATP binding"/>
    <property type="evidence" value="ECO:0007669"/>
    <property type="project" value="UniProtKB-KW"/>
</dbReference>
<comment type="pathway">
    <text evidence="1">Amino-acid biosynthesis; L-asparagine biosynthesis; L-asparagine from L-aspartate (L-Gln route): step 1/1.</text>
</comment>
<protein>
    <recommendedName>
        <fullName evidence="3">asparagine synthase (glutamine-hydrolyzing)</fullName>
        <ecNumber evidence="3">6.3.5.4</ecNumber>
    </recommendedName>
</protein>
<dbReference type="InterPro" id="IPR051786">
    <property type="entry name" value="ASN_synthetase/amidase"/>
</dbReference>
<comment type="catalytic activity">
    <reaction evidence="7">
        <text>L-aspartate + L-glutamine + ATP + H2O = L-asparagine + L-glutamate + AMP + diphosphate + H(+)</text>
        <dbReference type="Rhea" id="RHEA:12228"/>
        <dbReference type="ChEBI" id="CHEBI:15377"/>
        <dbReference type="ChEBI" id="CHEBI:15378"/>
        <dbReference type="ChEBI" id="CHEBI:29985"/>
        <dbReference type="ChEBI" id="CHEBI:29991"/>
        <dbReference type="ChEBI" id="CHEBI:30616"/>
        <dbReference type="ChEBI" id="CHEBI:33019"/>
        <dbReference type="ChEBI" id="CHEBI:58048"/>
        <dbReference type="ChEBI" id="CHEBI:58359"/>
        <dbReference type="ChEBI" id="CHEBI:456215"/>
        <dbReference type="EC" id="6.3.5.4"/>
    </reaction>
</comment>
<dbReference type="CDD" id="cd00712">
    <property type="entry name" value="AsnB"/>
    <property type="match status" value="1"/>
</dbReference>
<evidence type="ECO:0000256" key="5">
    <source>
        <dbReference type="ARBA" id="ARBA00022840"/>
    </source>
</evidence>
<comment type="similarity">
    <text evidence="2">Belongs to the asparagine synthetase family.</text>
</comment>
<evidence type="ECO:0000256" key="3">
    <source>
        <dbReference type="ARBA" id="ARBA00012737"/>
    </source>
</evidence>
<feature type="site" description="Important for beta-aspartyl-AMP intermediate formation" evidence="10">
    <location>
        <position position="365"/>
    </location>
</feature>
<evidence type="ECO:0000256" key="4">
    <source>
        <dbReference type="ARBA" id="ARBA00022741"/>
    </source>
</evidence>
<evidence type="ECO:0000259" key="11">
    <source>
        <dbReference type="PROSITE" id="PS51278"/>
    </source>
</evidence>
<dbReference type="STRING" id="1121400.SAMN02746065_11568"/>
<dbReference type="InterPro" id="IPR017932">
    <property type="entry name" value="GATase_2_dom"/>
</dbReference>
<dbReference type="GO" id="GO:0005829">
    <property type="term" value="C:cytosol"/>
    <property type="evidence" value="ECO:0007669"/>
    <property type="project" value="TreeGrafter"/>
</dbReference>
<dbReference type="NCBIfam" id="TIGR01536">
    <property type="entry name" value="asn_synth_AEB"/>
    <property type="match status" value="1"/>
</dbReference>
<dbReference type="EC" id="6.3.5.4" evidence="3"/>
<proteinExistence type="inferred from homology"/>
<evidence type="ECO:0000256" key="6">
    <source>
        <dbReference type="ARBA" id="ARBA00022962"/>
    </source>
</evidence>
<gene>
    <name evidence="12" type="ORF">SAMN02746065_11568</name>
</gene>
<dbReference type="InterPro" id="IPR006426">
    <property type="entry name" value="Asn_synth_AEB"/>
</dbReference>
<accession>A0A1W2D4X5</accession>
<evidence type="ECO:0000256" key="1">
    <source>
        <dbReference type="ARBA" id="ARBA00005187"/>
    </source>
</evidence>
<dbReference type="SUPFAM" id="SSF52402">
    <property type="entry name" value="Adenine nucleotide alpha hydrolases-like"/>
    <property type="match status" value="1"/>
</dbReference>
<dbReference type="InterPro" id="IPR029055">
    <property type="entry name" value="Ntn_hydrolases_N"/>
</dbReference>
<dbReference type="PROSITE" id="PS51278">
    <property type="entry name" value="GATASE_TYPE_2"/>
    <property type="match status" value="1"/>
</dbReference>
<dbReference type="Pfam" id="PF13537">
    <property type="entry name" value="GATase_7"/>
    <property type="match status" value="1"/>
</dbReference>
<dbReference type="Gene3D" id="3.40.50.620">
    <property type="entry name" value="HUPs"/>
    <property type="match status" value="1"/>
</dbReference>
<dbReference type="GO" id="GO:0004066">
    <property type="term" value="F:asparagine synthase (glutamine-hydrolyzing) activity"/>
    <property type="evidence" value="ECO:0007669"/>
    <property type="project" value="UniProtKB-EC"/>
</dbReference>
<dbReference type="InterPro" id="IPR033738">
    <property type="entry name" value="AsnB_N"/>
</dbReference>
<evidence type="ECO:0000256" key="10">
    <source>
        <dbReference type="PIRSR" id="PIRSR001589-3"/>
    </source>
</evidence>
<dbReference type="AlphaFoldDB" id="A0A1W2D4X5"/>
<dbReference type="OrthoDB" id="9763290at2"/>